<organism evidence="1">
    <name type="scientific">Lepeophtheirus salmonis</name>
    <name type="common">Salmon louse</name>
    <name type="synonym">Caligus salmonis</name>
    <dbReference type="NCBI Taxonomy" id="72036"/>
    <lineage>
        <taxon>Eukaryota</taxon>
        <taxon>Metazoa</taxon>
        <taxon>Ecdysozoa</taxon>
        <taxon>Arthropoda</taxon>
        <taxon>Crustacea</taxon>
        <taxon>Multicrustacea</taxon>
        <taxon>Hexanauplia</taxon>
        <taxon>Copepoda</taxon>
        <taxon>Siphonostomatoida</taxon>
        <taxon>Caligidae</taxon>
        <taxon>Lepeophtheirus</taxon>
    </lineage>
</organism>
<reference evidence="1" key="1">
    <citation type="submission" date="2014-05" db="EMBL/GenBank/DDBJ databases">
        <authorList>
            <person name="Chronopoulou M."/>
        </authorList>
    </citation>
    <scope>NUCLEOTIDE SEQUENCE</scope>
    <source>
        <tissue evidence="1">Whole organism</tissue>
    </source>
</reference>
<dbReference type="AlphaFoldDB" id="A0A0K2V620"/>
<dbReference type="EMBL" id="HACA01028637">
    <property type="protein sequence ID" value="CDW45998.1"/>
    <property type="molecule type" value="Transcribed_RNA"/>
</dbReference>
<feature type="non-terminal residue" evidence="1">
    <location>
        <position position="1"/>
    </location>
</feature>
<evidence type="ECO:0000313" key="1">
    <source>
        <dbReference type="EMBL" id="CDW45998.1"/>
    </source>
</evidence>
<sequence>KIRKVIVIINRKTKLTRFVFVLAKPKSNGKKYGI</sequence>
<accession>A0A0K2V620</accession>
<protein>
    <submittedName>
        <fullName evidence="1">Uncharacterized protein</fullName>
    </submittedName>
</protein>
<name>A0A0K2V620_LEPSM</name>
<proteinExistence type="predicted"/>